<accession>A0ABD2QEU0</accession>
<dbReference type="AlphaFoldDB" id="A0ABD2QEU0"/>
<evidence type="ECO:0000256" key="1">
    <source>
        <dbReference type="SAM" id="MobiDB-lite"/>
    </source>
</evidence>
<dbReference type="Proteomes" id="UP001626550">
    <property type="component" value="Unassembled WGS sequence"/>
</dbReference>
<organism evidence="2 3">
    <name type="scientific">Cichlidogyrus casuarinus</name>
    <dbReference type="NCBI Taxonomy" id="1844966"/>
    <lineage>
        <taxon>Eukaryota</taxon>
        <taxon>Metazoa</taxon>
        <taxon>Spiralia</taxon>
        <taxon>Lophotrochozoa</taxon>
        <taxon>Platyhelminthes</taxon>
        <taxon>Monogenea</taxon>
        <taxon>Monopisthocotylea</taxon>
        <taxon>Dactylogyridea</taxon>
        <taxon>Ancyrocephalidae</taxon>
        <taxon>Cichlidogyrus</taxon>
    </lineage>
</organism>
<proteinExistence type="predicted"/>
<evidence type="ECO:0000313" key="3">
    <source>
        <dbReference type="Proteomes" id="UP001626550"/>
    </source>
</evidence>
<evidence type="ECO:0000313" key="2">
    <source>
        <dbReference type="EMBL" id="KAL3317908.1"/>
    </source>
</evidence>
<feature type="compositionally biased region" description="Polar residues" evidence="1">
    <location>
        <begin position="73"/>
        <end position="94"/>
    </location>
</feature>
<feature type="compositionally biased region" description="Polar residues" evidence="1">
    <location>
        <begin position="21"/>
        <end position="31"/>
    </location>
</feature>
<feature type="region of interest" description="Disordered" evidence="1">
    <location>
        <begin position="17"/>
        <end position="104"/>
    </location>
</feature>
<name>A0ABD2QEU0_9PLAT</name>
<sequence>MLGSAYNGQRFEQIYALPDSGSAQPQPSSAYTEYRNVYPRKATSPRQQRKQPEQPFVIASRPHSSNRAHEPWNSHSSIPSIPQRPSTANLNSPHQLPRLPSSKSSNHISQRALVSLLSFNRMQISLALIALLFKTEECITLLVQA</sequence>
<keyword evidence="3" id="KW-1185">Reference proteome</keyword>
<dbReference type="EMBL" id="JBJKFK010000311">
    <property type="protein sequence ID" value="KAL3317908.1"/>
    <property type="molecule type" value="Genomic_DNA"/>
</dbReference>
<reference evidence="2 3" key="1">
    <citation type="submission" date="2024-11" db="EMBL/GenBank/DDBJ databases">
        <title>Adaptive evolution of stress response genes in parasites aligns with host niche diversity.</title>
        <authorList>
            <person name="Hahn C."/>
            <person name="Resl P."/>
        </authorList>
    </citation>
    <scope>NUCLEOTIDE SEQUENCE [LARGE SCALE GENOMIC DNA]</scope>
    <source>
        <strain evidence="2">EGGRZ-B1_66</strain>
        <tissue evidence="2">Body</tissue>
    </source>
</reference>
<comment type="caution">
    <text evidence="2">The sequence shown here is derived from an EMBL/GenBank/DDBJ whole genome shotgun (WGS) entry which is preliminary data.</text>
</comment>
<protein>
    <submittedName>
        <fullName evidence="2">Uncharacterized protein</fullName>
    </submittedName>
</protein>
<gene>
    <name evidence="2" type="ORF">Ciccas_003431</name>
</gene>